<gene>
    <name evidence="2" type="ORF">JMJ35_003036</name>
</gene>
<evidence type="ECO:0000256" key="1">
    <source>
        <dbReference type="SAM" id="Phobius"/>
    </source>
</evidence>
<dbReference type="InterPro" id="IPR013869">
    <property type="entry name" value="DUF1757"/>
</dbReference>
<keyword evidence="3" id="KW-1185">Reference proteome</keyword>
<keyword evidence="1" id="KW-0472">Membrane</keyword>
<accession>A0AA39R633</accession>
<dbReference type="PANTHER" id="PTHR38636">
    <property type="entry name" value="PROTEIN CBG20488"/>
    <property type="match status" value="1"/>
</dbReference>
<reference evidence="2" key="1">
    <citation type="submission" date="2023-03" db="EMBL/GenBank/DDBJ databases">
        <title>Complete genome of Cladonia borealis.</title>
        <authorList>
            <person name="Park H."/>
        </authorList>
    </citation>
    <scope>NUCLEOTIDE SEQUENCE</scope>
    <source>
        <strain evidence="2">ANT050790</strain>
    </source>
</reference>
<proteinExistence type="predicted"/>
<keyword evidence="1" id="KW-0812">Transmembrane</keyword>
<name>A0AA39R633_9LECA</name>
<dbReference type="EMBL" id="JAFEKC020000005">
    <property type="protein sequence ID" value="KAK0514419.1"/>
    <property type="molecule type" value="Genomic_DNA"/>
</dbReference>
<dbReference type="PANTHER" id="PTHR38636:SF1">
    <property type="entry name" value="CHLORIDE CHANNEL PROTEIN CLC-D"/>
    <property type="match status" value="1"/>
</dbReference>
<evidence type="ECO:0000313" key="3">
    <source>
        <dbReference type="Proteomes" id="UP001166286"/>
    </source>
</evidence>
<evidence type="ECO:0000313" key="2">
    <source>
        <dbReference type="EMBL" id="KAK0514419.1"/>
    </source>
</evidence>
<keyword evidence="1" id="KW-1133">Transmembrane helix</keyword>
<feature type="transmembrane region" description="Helical" evidence="1">
    <location>
        <begin position="70"/>
        <end position="89"/>
    </location>
</feature>
<dbReference type="Pfam" id="PF08560">
    <property type="entry name" value="DUF1757"/>
    <property type="match status" value="1"/>
</dbReference>
<sequence>MSRLWAHPSYAEDQPYAHAILATHVLFRGFQTGAIIGPIIGTGRHILLLRRSPSPSSIPPYMNTLLRSTGTGATIGTGVLAVGLIARMWGREEIEWKNRSWRLLENKGQLEVDTWSVAGVGAGAIALATSSWGREAGWRVQVGSCGMGATVGVLGYMIWRHGIKGGKWEDEAWS</sequence>
<comment type="caution">
    <text evidence="2">The sequence shown here is derived from an EMBL/GenBank/DDBJ whole genome shotgun (WGS) entry which is preliminary data.</text>
</comment>
<dbReference type="AlphaFoldDB" id="A0AA39R633"/>
<protein>
    <submittedName>
        <fullName evidence="2">Uncharacterized protein</fullName>
    </submittedName>
</protein>
<organism evidence="2 3">
    <name type="scientific">Cladonia borealis</name>
    <dbReference type="NCBI Taxonomy" id="184061"/>
    <lineage>
        <taxon>Eukaryota</taxon>
        <taxon>Fungi</taxon>
        <taxon>Dikarya</taxon>
        <taxon>Ascomycota</taxon>
        <taxon>Pezizomycotina</taxon>
        <taxon>Lecanoromycetes</taxon>
        <taxon>OSLEUM clade</taxon>
        <taxon>Lecanoromycetidae</taxon>
        <taxon>Lecanorales</taxon>
        <taxon>Lecanorineae</taxon>
        <taxon>Cladoniaceae</taxon>
        <taxon>Cladonia</taxon>
    </lineage>
</organism>
<dbReference type="Proteomes" id="UP001166286">
    <property type="component" value="Unassembled WGS sequence"/>
</dbReference>